<name>A0ABV4K146_9BACT</name>
<comment type="similarity">
    <text evidence="1 9">Belongs to the class-I aminoacyl-tRNA synthetase family.</text>
</comment>
<keyword evidence="7 9" id="KW-0030">Aminoacyl-tRNA synthetase</keyword>
<proteinExistence type="inferred from homology"/>
<keyword evidence="4 9" id="KW-0547">Nucleotide-binding</keyword>
<dbReference type="Pfam" id="PF00579">
    <property type="entry name" value="tRNA-synt_1b"/>
    <property type="match status" value="1"/>
</dbReference>
<keyword evidence="11" id="KW-1185">Reference proteome</keyword>
<dbReference type="GO" id="GO:0004830">
    <property type="term" value="F:tryptophan-tRNA ligase activity"/>
    <property type="evidence" value="ECO:0007669"/>
    <property type="project" value="UniProtKB-EC"/>
</dbReference>
<dbReference type="RefSeq" id="WP_371386180.1">
    <property type="nucleotide sequence ID" value="NZ_JBGLYH010000016.1"/>
</dbReference>
<dbReference type="EC" id="6.1.1.2" evidence="2 8"/>
<accession>A0ABV4K146</accession>
<keyword evidence="6 9" id="KW-0648">Protein biosynthesis</keyword>
<dbReference type="InterPro" id="IPR050203">
    <property type="entry name" value="Trp-tRNA_synthetase"/>
</dbReference>
<evidence type="ECO:0000256" key="7">
    <source>
        <dbReference type="ARBA" id="ARBA00023146"/>
    </source>
</evidence>
<keyword evidence="5 9" id="KW-0067">ATP-binding</keyword>
<sequence length="307" mass="34745">MKRILTGERTTGNLHIGHYFGSLESRIALQDEYETFIILADMQVLYDHLEDDKGKAIRANVYQALLDNLAAGLDPDKATFFVQSEIPELAELTMFFSFLVTVGRAKRNPTVKAEMEQAGTSYEHMNLGFLAFPVSQAADILLPKANLVPVGEDQIPHIEQTREIARRFNTLFGETFPIPDYRVSRFPRLPGLDGKNKMSKSLNNVINLTDDEETVNRKIKKAYSGEGHALFTYGKLFGVEPDERMGAFKPALAEGVNAFLEPIRNRRRELEKEPGFLREVLDKGRDRVREIGAQTMAEVKDRMGMVY</sequence>
<evidence type="ECO:0000256" key="1">
    <source>
        <dbReference type="ARBA" id="ARBA00005594"/>
    </source>
</evidence>
<evidence type="ECO:0000256" key="4">
    <source>
        <dbReference type="ARBA" id="ARBA00022741"/>
    </source>
</evidence>
<evidence type="ECO:0000256" key="6">
    <source>
        <dbReference type="ARBA" id="ARBA00022917"/>
    </source>
</evidence>
<comment type="caution">
    <text evidence="10">The sequence shown here is derived from an EMBL/GenBank/DDBJ whole genome shotgun (WGS) entry which is preliminary data.</text>
</comment>
<evidence type="ECO:0000256" key="8">
    <source>
        <dbReference type="NCBIfam" id="TIGR00233"/>
    </source>
</evidence>
<keyword evidence="3 9" id="KW-0436">Ligase</keyword>
<dbReference type="Proteomes" id="UP001568698">
    <property type="component" value="Unassembled WGS sequence"/>
</dbReference>
<dbReference type="NCBIfam" id="TIGR00233">
    <property type="entry name" value="trpS"/>
    <property type="match status" value="1"/>
</dbReference>
<reference evidence="10 11" key="1">
    <citation type="submission" date="2024-08" db="EMBL/GenBank/DDBJ databases">
        <title>Sulfate-reducing bacteria isolated from formation water of the oil field in Kazakhstan and description of Pseudodesulfovibrio sp.</title>
        <authorList>
            <person name="Bidzhieva S.K."/>
            <person name="Tourova T.P."/>
            <person name="Grouzdev D.S."/>
            <person name="Beletsky A.V."/>
            <person name="Sokolova D.S."/>
            <person name="Samigullina S.R."/>
            <person name="Poltaraus A.B."/>
            <person name="Avtukh A.N."/>
            <person name="Tereshina V.M."/>
            <person name="Zhaparov N.S."/>
            <person name="Mardanov A.V."/>
            <person name="Nazina T.N."/>
        </authorList>
    </citation>
    <scope>NUCLEOTIDE SEQUENCE [LARGE SCALE GENOMIC DNA]</scope>
    <source>
        <strain evidence="10 11">9FUS</strain>
    </source>
</reference>
<dbReference type="InterPro" id="IPR002306">
    <property type="entry name" value="Trp-tRNA-ligase"/>
</dbReference>
<gene>
    <name evidence="10" type="primary">trpS</name>
    <name evidence="10" type="ORF">AB6M95_07850</name>
</gene>
<dbReference type="SUPFAM" id="SSF52374">
    <property type="entry name" value="Nucleotidylyl transferase"/>
    <property type="match status" value="1"/>
</dbReference>
<dbReference type="Gene3D" id="3.40.50.620">
    <property type="entry name" value="HUPs"/>
    <property type="match status" value="1"/>
</dbReference>
<organism evidence="10 11">
    <name type="scientific">Pseudodesulfovibrio karagichevae</name>
    <dbReference type="NCBI Taxonomy" id="3239305"/>
    <lineage>
        <taxon>Bacteria</taxon>
        <taxon>Pseudomonadati</taxon>
        <taxon>Thermodesulfobacteriota</taxon>
        <taxon>Desulfovibrionia</taxon>
        <taxon>Desulfovibrionales</taxon>
        <taxon>Desulfovibrionaceae</taxon>
    </lineage>
</organism>
<dbReference type="InterPro" id="IPR002305">
    <property type="entry name" value="aa-tRNA-synth_Ic"/>
</dbReference>
<evidence type="ECO:0000256" key="2">
    <source>
        <dbReference type="ARBA" id="ARBA00013161"/>
    </source>
</evidence>
<dbReference type="InterPro" id="IPR014729">
    <property type="entry name" value="Rossmann-like_a/b/a_fold"/>
</dbReference>
<evidence type="ECO:0000256" key="5">
    <source>
        <dbReference type="ARBA" id="ARBA00022840"/>
    </source>
</evidence>
<evidence type="ECO:0000256" key="3">
    <source>
        <dbReference type="ARBA" id="ARBA00022598"/>
    </source>
</evidence>
<dbReference type="PANTHER" id="PTHR43766:SF1">
    <property type="entry name" value="TRYPTOPHAN--TRNA LIGASE, MITOCHONDRIAL"/>
    <property type="match status" value="1"/>
</dbReference>
<dbReference type="CDD" id="cd00806">
    <property type="entry name" value="TrpRS_core"/>
    <property type="match status" value="1"/>
</dbReference>
<protein>
    <recommendedName>
        <fullName evidence="2 8">Tryptophan--tRNA ligase</fullName>
        <ecNumber evidence="2 8">6.1.1.2</ecNumber>
    </recommendedName>
</protein>
<evidence type="ECO:0000256" key="9">
    <source>
        <dbReference type="RuleBase" id="RU363036"/>
    </source>
</evidence>
<dbReference type="EMBL" id="JBGLYH010000016">
    <property type="protein sequence ID" value="MEZ7196655.1"/>
    <property type="molecule type" value="Genomic_DNA"/>
</dbReference>
<dbReference type="PRINTS" id="PR01039">
    <property type="entry name" value="TRNASYNTHTRP"/>
</dbReference>
<dbReference type="Gene3D" id="1.10.240.10">
    <property type="entry name" value="Tyrosyl-Transfer RNA Synthetase"/>
    <property type="match status" value="1"/>
</dbReference>
<evidence type="ECO:0000313" key="11">
    <source>
        <dbReference type="Proteomes" id="UP001568698"/>
    </source>
</evidence>
<evidence type="ECO:0000313" key="10">
    <source>
        <dbReference type="EMBL" id="MEZ7196655.1"/>
    </source>
</evidence>
<dbReference type="PANTHER" id="PTHR43766">
    <property type="entry name" value="TRYPTOPHAN--TRNA LIGASE, MITOCHONDRIAL"/>
    <property type="match status" value="1"/>
</dbReference>